<keyword evidence="15" id="KW-1185">Reference proteome</keyword>
<comment type="subcellular location">
    <subcellularLocation>
        <location evidence="2">Golgi apparatus membrane</location>
        <topology evidence="2">Multi-pass membrane protein</topology>
    </subcellularLocation>
</comment>
<proteinExistence type="inferred from homology"/>
<protein>
    <recommendedName>
        <fullName evidence="4">Golgi apparatus membrane protein TVP38</fullName>
    </recommendedName>
    <alternativeName>
        <fullName evidence="5">Golgi apparatus membrane protein tvp38</fullName>
    </alternativeName>
</protein>
<comment type="similarity">
    <text evidence="3">Belongs to the TVP38/TMEM64 family.</text>
</comment>
<dbReference type="InterPro" id="IPR051076">
    <property type="entry name" value="Golgi_membrane_TVP38/TMEM64"/>
</dbReference>
<organism evidence="14 15">
    <name type="scientific">Salinomyces thailandicus</name>
    <dbReference type="NCBI Taxonomy" id="706561"/>
    <lineage>
        <taxon>Eukaryota</taxon>
        <taxon>Fungi</taxon>
        <taxon>Dikarya</taxon>
        <taxon>Ascomycota</taxon>
        <taxon>Pezizomycotina</taxon>
        <taxon>Dothideomycetes</taxon>
        <taxon>Dothideomycetidae</taxon>
        <taxon>Mycosphaerellales</taxon>
        <taxon>Teratosphaeriaceae</taxon>
        <taxon>Salinomyces</taxon>
    </lineage>
</organism>
<feature type="transmembrane region" description="Helical" evidence="11">
    <location>
        <begin position="1612"/>
        <end position="1634"/>
    </location>
</feature>
<evidence type="ECO:0000256" key="4">
    <source>
        <dbReference type="ARBA" id="ARBA00013533"/>
    </source>
</evidence>
<evidence type="ECO:0000256" key="2">
    <source>
        <dbReference type="ARBA" id="ARBA00004653"/>
    </source>
</evidence>
<comment type="caution">
    <text evidence="14">The sequence shown here is derived from an EMBL/GenBank/DDBJ whole genome shotgun (WGS) entry which is preliminary data.</text>
</comment>
<keyword evidence="8" id="KW-0333">Golgi apparatus</keyword>
<evidence type="ECO:0000259" key="12">
    <source>
        <dbReference type="Pfam" id="PF01569"/>
    </source>
</evidence>
<dbReference type="GO" id="GO:0016192">
    <property type="term" value="P:vesicle-mediated transport"/>
    <property type="evidence" value="ECO:0007669"/>
    <property type="project" value="TreeGrafter"/>
</dbReference>
<evidence type="ECO:0000313" key="15">
    <source>
        <dbReference type="Proteomes" id="UP000308549"/>
    </source>
</evidence>
<evidence type="ECO:0000313" key="14">
    <source>
        <dbReference type="EMBL" id="TKA28236.1"/>
    </source>
</evidence>
<dbReference type="PANTHER" id="PTHR47549">
    <property type="entry name" value="GOLGI APPARATUS MEMBRANE PROTEIN TVP38-RELATED"/>
    <property type="match status" value="1"/>
</dbReference>
<gene>
    <name evidence="14" type="ORF">B0A50_04208</name>
</gene>
<feature type="transmembrane region" description="Helical" evidence="11">
    <location>
        <begin position="1176"/>
        <end position="1197"/>
    </location>
</feature>
<feature type="compositionally biased region" description="Low complexity" evidence="10">
    <location>
        <begin position="706"/>
        <end position="723"/>
    </location>
</feature>
<feature type="compositionally biased region" description="Polar residues" evidence="10">
    <location>
        <begin position="519"/>
        <end position="532"/>
    </location>
</feature>
<feature type="compositionally biased region" description="Polar residues" evidence="10">
    <location>
        <begin position="676"/>
        <end position="705"/>
    </location>
</feature>
<dbReference type="Proteomes" id="UP000308549">
    <property type="component" value="Unassembled WGS sequence"/>
</dbReference>
<feature type="compositionally biased region" description="Acidic residues" evidence="10">
    <location>
        <begin position="504"/>
        <end position="516"/>
    </location>
</feature>
<keyword evidence="9 11" id="KW-0472">Membrane</keyword>
<dbReference type="OrthoDB" id="166803at2759"/>
<feature type="transmembrane region" description="Helical" evidence="11">
    <location>
        <begin position="1578"/>
        <end position="1606"/>
    </location>
</feature>
<comment type="function">
    <text evidence="1">Golgi membrane protein involved in vesicular trafficking and spindle migration.</text>
</comment>
<reference evidence="14 15" key="1">
    <citation type="submission" date="2017-03" db="EMBL/GenBank/DDBJ databases">
        <title>Genomes of endolithic fungi from Antarctica.</title>
        <authorList>
            <person name="Coleine C."/>
            <person name="Masonjones S."/>
            <person name="Stajich J.E."/>
        </authorList>
    </citation>
    <scope>NUCLEOTIDE SEQUENCE [LARGE SCALE GENOMIC DNA]</scope>
    <source>
        <strain evidence="14 15">CCFEE 6315</strain>
    </source>
</reference>
<feature type="region of interest" description="Disordered" evidence="10">
    <location>
        <begin position="410"/>
        <end position="602"/>
    </location>
</feature>
<feature type="compositionally biased region" description="Polar residues" evidence="10">
    <location>
        <begin position="419"/>
        <end position="434"/>
    </location>
</feature>
<evidence type="ECO:0000256" key="11">
    <source>
        <dbReference type="SAM" id="Phobius"/>
    </source>
</evidence>
<evidence type="ECO:0000256" key="5">
    <source>
        <dbReference type="ARBA" id="ARBA00020673"/>
    </source>
</evidence>
<sequence>MLTQIIATTTQTLVRTPTYYSSSDIVIGATTWTTFYTQYADAAHNFPISTQTTLDSAAGSLTAITEIPTSTGEPITRLTTVEYQKNVPAFDLTVTTPACVLPSIVPQCQSQWDAWVRGGAANSLPLCQAASIDSAQCSSVISAQYAGYRVFGDTGIDAWVTSGTSTWWPATQTYAPGCSLGCQTCAITGDTVQVYYWPPTTATAFENGTLTATRSALLSTGVVNASVPVTAVVGNVTLTSPTIYISYRSLYASNSCEQVGKRYSNTIIPLANNNELSSLAYHQLDDMPMQPGLSGSGVSWKYDQMPFNLSDLTEPVPESIFDQLPQCKLSLQAWTSAGFDTQSFTCSHAAAYNPIIAIPPEVRNLDPEWASCTAWYGGAYDPPKALQAAAAIATPTVPAVADTTAASAASTATDGLPSKTGQAQAADTGSNDPAETSGGGDDATGQNDSGAPGQTQDASKDSESTVLQANPSPTVADTTAASAASTATDGLPSKTGQAQAADTGSDDPAETSDSGDDATGQNDSGAPGQTQDASKDNESTVSQANPSPTAADPAQSGAEGPSAVESKTEATQKTQSSPAANTPADLGSASGQLVDNTAEQIEPTNVLSTTAVDPNIAANPTAPSQATTNALSILQSALTSQASAADASDAPISLSSAFDQPAASDPHPGTGVAPAQTIQTEGSGNALTVASAQGGSNEGSGNALTVASAQGGSNQGSGVVSVAHSQDPGTAVPEADTAGRQSTGNVQAGATETGASGASPIPTGTAVSIGSQVYTVAAVTEDANAVVVANGGSSATLQVGSAVVSIGDQPVSAAQGGEVIVGSGDSAATLTVPQTQPSASQGPQKTVLTLDSQVVTAVVTSGGVVLQNGRTAATISAGQAQASFGNQVVSVDDGNRLIAGSSTYDLPTPKDTSGARTVFSIAGQAYTASAVDSASGAIEVAGQTLTAGGSVQTIGDHIVSAGSSYVLLDGSSTIPILRPTSAPTPPSRTTLITVGGSLFTVSAIPGKPSEVALNQFTLTAGGDQVNINGYVVTQGPAGLVVDGNTTLQFQSGGWTTATESDTDASSVTTLPEALTADASGVVLTVASSRVTAIPVPDQSNAVVVDGVTLSEGGAAHTINGQVVEMAHQIILTYPGTALAAAGGGLNFVTPKHRAFSLLDLTISYPEVPESISVSTLLLTSLVAPGIIIAAVALLAVPGRSTSRAFTRAELIRRKLWELHNGLAGLALSVALGFFITQGLKELYGRPRPHFLSICNPDLDNITQHVVGGYGSDISPRWTLVNPSICRNVAALTSGFRSFPSGHCSWSWSGMLYLALFLCAKFGISFPRLPLVTNAQVEDTSTDPALSGLADRGATAKSSSTEILPLDPLTVNKMKSSELLAQTTDNSEGLPMLPVYNQAAAPPVWGILLIIIPLGVATYISSTRYAEYWHHGFDVIAGSLVGIYTFSILYAIKSRQPVAAPAAMAGTTYSDTAQALASQYADDDEPVLPARNYTTSPSWQRRSPSQRPDQRPRWMQSAENLQNKGLKLWFHFTPLQRAGIVLLNVVLFVLTVLALVYNERIFAWLAPAAKRWRELPAGWLILWFMTFLVSFPPMIGYSTCVTVGGFVFGMKGWFILASATIVGSTCSFIVSRTALKGFVSRLTEKNQQFAALSLVLKHDGLKLLIMIRLCPLPYSISNGAISTIPTVTWTNFALATAIASPKLLLHIFVGSRLGDIAENGDKMDARTKAVSYISICIGMVAGIATGYFIYSRTKVRARELEAEEAGAAAHGGRRSESGNDYIDDPAERRAVNALRQSDDVSLHTTYEEDLEGGRVGYSDDFTDDEDAQERDVFDEGDGVSEPSDDLDRR</sequence>
<evidence type="ECO:0000256" key="9">
    <source>
        <dbReference type="ARBA" id="ARBA00023136"/>
    </source>
</evidence>
<evidence type="ECO:0000256" key="8">
    <source>
        <dbReference type="ARBA" id="ARBA00023034"/>
    </source>
</evidence>
<feature type="compositionally biased region" description="Polar residues" evidence="10">
    <location>
        <begin position="464"/>
        <end position="475"/>
    </location>
</feature>
<feature type="compositionally biased region" description="Polar residues" evidence="10">
    <location>
        <begin position="539"/>
        <end position="548"/>
    </location>
</feature>
<dbReference type="InterPro" id="IPR000326">
    <property type="entry name" value="PAP2/HPO"/>
</dbReference>
<evidence type="ECO:0000256" key="1">
    <source>
        <dbReference type="ARBA" id="ARBA00002978"/>
    </source>
</evidence>
<feature type="compositionally biased region" description="Low complexity" evidence="10">
    <location>
        <begin position="476"/>
        <end position="489"/>
    </location>
</feature>
<dbReference type="Pfam" id="PF01569">
    <property type="entry name" value="PAP2"/>
    <property type="match status" value="1"/>
</dbReference>
<name>A0A4U0U1J2_9PEZI</name>
<evidence type="ECO:0000259" key="13">
    <source>
        <dbReference type="Pfam" id="PF09335"/>
    </source>
</evidence>
<dbReference type="SUPFAM" id="SSF48317">
    <property type="entry name" value="Acid phosphatase/Vanadium-dependent haloperoxidase"/>
    <property type="match status" value="1"/>
</dbReference>
<evidence type="ECO:0000256" key="7">
    <source>
        <dbReference type="ARBA" id="ARBA00022989"/>
    </source>
</evidence>
<feature type="region of interest" description="Disordered" evidence="10">
    <location>
        <begin position="1763"/>
        <end position="1782"/>
    </location>
</feature>
<feature type="region of interest" description="Disordered" evidence="10">
    <location>
        <begin position="656"/>
        <end position="761"/>
    </location>
</feature>
<evidence type="ECO:0000256" key="6">
    <source>
        <dbReference type="ARBA" id="ARBA00022692"/>
    </source>
</evidence>
<feature type="transmembrane region" description="Helical" evidence="11">
    <location>
        <begin position="1688"/>
        <end position="1708"/>
    </location>
</feature>
<dbReference type="PANTHER" id="PTHR47549:SF1">
    <property type="entry name" value="GOLGI APPARATUS MEMBRANE PROTEIN TVP38"/>
    <property type="match status" value="1"/>
</dbReference>
<feature type="compositionally biased region" description="Polar residues" evidence="10">
    <location>
        <begin position="569"/>
        <end position="580"/>
    </location>
</feature>
<dbReference type="Gene3D" id="1.20.144.10">
    <property type="entry name" value="Phosphatidic acid phosphatase type 2/haloperoxidase"/>
    <property type="match status" value="1"/>
</dbReference>
<evidence type="ECO:0000256" key="3">
    <source>
        <dbReference type="ARBA" id="ARBA00008640"/>
    </source>
</evidence>
<dbReference type="EMBL" id="NAJL01000019">
    <property type="protein sequence ID" value="TKA28236.1"/>
    <property type="molecule type" value="Genomic_DNA"/>
</dbReference>
<feature type="transmembrane region" description="Helical" evidence="11">
    <location>
        <begin position="1431"/>
        <end position="1451"/>
    </location>
</feature>
<feature type="transmembrane region" description="Helical" evidence="11">
    <location>
        <begin position="1728"/>
        <end position="1749"/>
    </location>
</feature>
<dbReference type="Pfam" id="PF09335">
    <property type="entry name" value="VTT_dom"/>
    <property type="match status" value="1"/>
</dbReference>
<feature type="compositionally biased region" description="Acidic residues" evidence="10">
    <location>
        <begin position="1819"/>
        <end position="1848"/>
    </location>
</feature>
<dbReference type="InterPro" id="IPR036938">
    <property type="entry name" value="PAP2/HPO_sf"/>
</dbReference>
<dbReference type="GO" id="GO:0000022">
    <property type="term" value="P:mitotic spindle elongation"/>
    <property type="evidence" value="ECO:0007669"/>
    <property type="project" value="TreeGrafter"/>
</dbReference>
<dbReference type="GO" id="GO:0000139">
    <property type="term" value="C:Golgi membrane"/>
    <property type="evidence" value="ECO:0007669"/>
    <property type="project" value="UniProtKB-SubCell"/>
</dbReference>
<evidence type="ECO:0000256" key="10">
    <source>
        <dbReference type="SAM" id="MobiDB-lite"/>
    </source>
</evidence>
<accession>A0A4U0U1J2</accession>
<feature type="compositionally biased region" description="Low complexity" evidence="10">
    <location>
        <begin position="748"/>
        <end position="759"/>
    </location>
</feature>
<feature type="domain" description="VTT" evidence="13">
    <location>
        <begin position="1596"/>
        <end position="1710"/>
    </location>
</feature>
<keyword evidence="6 11" id="KW-0812">Transmembrane</keyword>
<feature type="transmembrane region" description="Helical" evidence="11">
    <location>
        <begin position="1218"/>
        <end position="1239"/>
    </location>
</feature>
<feature type="compositionally biased region" description="Polar residues" evidence="10">
    <location>
        <begin position="589"/>
        <end position="602"/>
    </location>
</feature>
<feature type="transmembrane region" description="Helical" evidence="11">
    <location>
        <begin position="1537"/>
        <end position="1557"/>
    </location>
</feature>
<feature type="compositionally biased region" description="Polar residues" evidence="10">
    <location>
        <begin position="444"/>
        <end position="457"/>
    </location>
</feature>
<dbReference type="InterPro" id="IPR032816">
    <property type="entry name" value="VTT_dom"/>
</dbReference>
<feature type="region of interest" description="Disordered" evidence="10">
    <location>
        <begin position="1798"/>
        <end position="1848"/>
    </location>
</feature>
<feature type="compositionally biased region" description="Low complexity" evidence="10">
    <location>
        <begin position="1495"/>
        <end position="1506"/>
    </location>
</feature>
<feature type="transmembrane region" description="Helical" evidence="11">
    <location>
        <begin position="1399"/>
        <end position="1419"/>
    </location>
</feature>
<feature type="domain" description="Phosphatidic acid phosphatase type 2/haloperoxidase" evidence="12">
    <location>
        <begin position="1223"/>
        <end position="1322"/>
    </location>
</feature>
<feature type="region of interest" description="Disordered" evidence="10">
    <location>
        <begin position="1485"/>
        <end position="1511"/>
    </location>
</feature>
<keyword evidence="7 11" id="KW-1133">Transmembrane helix</keyword>